<dbReference type="GO" id="GO:0006826">
    <property type="term" value="P:iron ion transport"/>
    <property type="evidence" value="ECO:0007669"/>
    <property type="project" value="UniProtKB-KW"/>
</dbReference>
<evidence type="ECO:0000256" key="2">
    <source>
        <dbReference type="ARBA" id="ARBA00022448"/>
    </source>
</evidence>
<dbReference type="AlphaFoldDB" id="A0A3A6P932"/>
<evidence type="ECO:0000256" key="8">
    <source>
        <dbReference type="ARBA" id="ARBA00023065"/>
    </source>
</evidence>
<evidence type="ECO:0000256" key="5">
    <source>
        <dbReference type="ARBA" id="ARBA00022741"/>
    </source>
</evidence>
<evidence type="ECO:0000256" key="9">
    <source>
        <dbReference type="ARBA" id="ARBA00023136"/>
    </source>
</evidence>
<dbReference type="InterPro" id="IPR017871">
    <property type="entry name" value="ABC_transporter-like_CS"/>
</dbReference>
<dbReference type="PROSITE" id="PS50893">
    <property type="entry name" value="ABC_TRANSPORTER_2"/>
    <property type="match status" value="1"/>
</dbReference>
<name>A0A3A6P932_9BACL</name>
<dbReference type="CDD" id="cd03214">
    <property type="entry name" value="ABC_Iron-Siderophores_B12_Hemin"/>
    <property type="match status" value="1"/>
</dbReference>
<evidence type="ECO:0000256" key="4">
    <source>
        <dbReference type="ARBA" id="ARBA00022496"/>
    </source>
</evidence>
<dbReference type="InterPro" id="IPR027417">
    <property type="entry name" value="P-loop_NTPase"/>
</dbReference>
<dbReference type="Gene3D" id="3.40.50.300">
    <property type="entry name" value="P-loop containing nucleotide triphosphate hydrolases"/>
    <property type="match status" value="1"/>
</dbReference>
<keyword evidence="5" id="KW-0547">Nucleotide-binding</keyword>
<dbReference type="InterPro" id="IPR051535">
    <property type="entry name" value="Siderophore_ABC-ATPase"/>
</dbReference>
<keyword evidence="4" id="KW-0410">Iron transport</keyword>
<evidence type="ECO:0000313" key="11">
    <source>
        <dbReference type="EMBL" id="RJX37272.1"/>
    </source>
</evidence>
<keyword evidence="8" id="KW-0406">Ion transport</keyword>
<dbReference type="PANTHER" id="PTHR42771">
    <property type="entry name" value="IRON(3+)-HYDROXAMATE IMPORT ATP-BINDING PROTEIN FHUC"/>
    <property type="match status" value="1"/>
</dbReference>
<keyword evidence="9" id="KW-0472">Membrane</keyword>
<dbReference type="PROSITE" id="PS00211">
    <property type="entry name" value="ABC_TRANSPORTER_1"/>
    <property type="match status" value="1"/>
</dbReference>
<dbReference type="OrthoDB" id="9787851at2"/>
<dbReference type="FunFam" id="3.40.50.300:FF:000134">
    <property type="entry name" value="Iron-enterobactin ABC transporter ATP-binding protein"/>
    <property type="match status" value="1"/>
</dbReference>
<evidence type="ECO:0000256" key="6">
    <source>
        <dbReference type="ARBA" id="ARBA00022840"/>
    </source>
</evidence>
<evidence type="ECO:0000259" key="10">
    <source>
        <dbReference type="PROSITE" id="PS50893"/>
    </source>
</evidence>
<comment type="subcellular location">
    <subcellularLocation>
        <location evidence="1">Cell membrane</location>
        <topology evidence="1">Peripheral membrane protein</topology>
    </subcellularLocation>
</comment>
<dbReference type="Pfam" id="PF00005">
    <property type="entry name" value="ABC_tran"/>
    <property type="match status" value="1"/>
</dbReference>
<sequence>MLHVHSLQIGYADRTVVRDFSLDVKEGEVVSIIGPNGSGKSTILKAITRVIPCQSGKVCIADRELAALSSKQLAQMMCMLCQSNSSPSDMTVEELVSYGRLPHKKWYERLGGEDREIVEWALHHTGMHAYRERLVVSLSGGEAQRAWLAMALAQRPKVLLLDEPTTYLDIGHQLEVLELVRKLNKELNLTVVMVLHDLNHASVYSDKVCVLKDGQTCVYGKPQEVFTMELIRSVYGVETDIQRQGQDEAPRIHILRKIQEESRDPIESIGY</sequence>
<accession>A0A3A6P932</accession>
<dbReference type="GO" id="GO:0005886">
    <property type="term" value="C:plasma membrane"/>
    <property type="evidence" value="ECO:0007669"/>
    <property type="project" value="UniProtKB-SubCell"/>
</dbReference>
<evidence type="ECO:0000313" key="12">
    <source>
        <dbReference type="Proteomes" id="UP000267798"/>
    </source>
</evidence>
<dbReference type="GO" id="GO:0016887">
    <property type="term" value="F:ATP hydrolysis activity"/>
    <property type="evidence" value="ECO:0007669"/>
    <property type="project" value="InterPro"/>
</dbReference>
<dbReference type="Proteomes" id="UP000267798">
    <property type="component" value="Unassembled WGS sequence"/>
</dbReference>
<comment type="caution">
    <text evidence="11">The sequence shown here is derived from an EMBL/GenBank/DDBJ whole genome shotgun (WGS) entry which is preliminary data.</text>
</comment>
<keyword evidence="7" id="KW-0408">Iron</keyword>
<dbReference type="SUPFAM" id="SSF52540">
    <property type="entry name" value="P-loop containing nucleoside triphosphate hydrolases"/>
    <property type="match status" value="1"/>
</dbReference>
<dbReference type="InterPro" id="IPR003593">
    <property type="entry name" value="AAA+_ATPase"/>
</dbReference>
<dbReference type="PANTHER" id="PTHR42771:SF11">
    <property type="entry name" value="FERRICHROME TRANSPORT ATP-BINDING PROTEIN FHUC"/>
    <property type="match status" value="1"/>
</dbReference>
<dbReference type="RefSeq" id="WP_120113826.1">
    <property type="nucleotide sequence ID" value="NZ_QXQB01000006.1"/>
</dbReference>
<proteinExistence type="predicted"/>
<evidence type="ECO:0000256" key="1">
    <source>
        <dbReference type="ARBA" id="ARBA00004202"/>
    </source>
</evidence>
<reference evidence="11 12" key="1">
    <citation type="submission" date="2018-09" db="EMBL/GenBank/DDBJ databases">
        <title>Paenibacillus aracenensis nov. sp. isolated from a cave in southern Spain.</title>
        <authorList>
            <person name="Jurado V."/>
            <person name="Gutierrez-Patricio S."/>
            <person name="Gonzalez-Pimentel J.L."/>
            <person name="Miller A.Z."/>
            <person name="Laiz L."/>
            <person name="Saiz-Jimenez C."/>
        </authorList>
    </citation>
    <scope>NUCLEOTIDE SEQUENCE [LARGE SCALE GENOMIC DNA]</scope>
    <source>
        <strain evidence="11 12">JCM 19203</strain>
    </source>
</reference>
<evidence type="ECO:0000256" key="7">
    <source>
        <dbReference type="ARBA" id="ARBA00023004"/>
    </source>
</evidence>
<keyword evidence="2" id="KW-0813">Transport</keyword>
<evidence type="ECO:0000256" key="3">
    <source>
        <dbReference type="ARBA" id="ARBA00022475"/>
    </source>
</evidence>
<dbReference type="SMART" id="SM00382">
    <property type="entry name" value="AAA"/>
    <property type="match status" value="1"/>
</dbReference>
<keyword evidence="6 11" id="KW-0067">ATP-binding</keyword>
<gene>
    <name evidence="11" type="ORF">D3P09_23235</name>
</gene>
<organism evidence="11 12">
    <name type="scientific">Paenibacillus pinisoli</name>
    <dbReference type="NCBI Taxonomy" id="1276110"/>
    <lineage>
        <taxon>Bacteria</taxon>
        <taxon>Bacillati</taxon>
        <taxon>Bacillota</taxon>
        <taxon>Bacilli</taxon>
        <taxon>Bacillales</taxon>
        <taxon>Paenibacillaceae</taxon>
        <taxon>Paenibacillus</taxon>
    </lineage>
</organism>
<dbReference type="InterPro" id="IPR003439">
    <property type="entry name" value="ABC_transporter-like_ATP-bd"/>
</dbReference>
<dbReference type="EMBL" id="QXQB01000006">
    <property type="protein sequence ID" value="RJX37272.1"/>
    <property type="molecule type" value="Genomic_DNA"/>
</dbReference>
<keyword evidence="3" id="KW-1003">Cell membrane</keyword>
<keyword evidence="12" id="KW-1185">Reference proteome</keyword>
<dbReference type="GO" id="GO:0005524">
    <property type="term" value="F:ATP binding"/>
    <property type="evidence" value="ECO:0007669"/>
    <property type="project" value="UniProtKB-KW"/>
</dbReference>
<protein>
    <submittedName>
        <fullName evidence="11">ABC transporter ATP-binding protein</fullName>
    </submittedName>
</protein>
<feature type="domain" description="ABC transporter" evidence="10">
    <location>
        <begin position="2"/>
        <end position="238"/>
    </location>
</feature>